<keyword evidence="2" id="KW-1185">Reference proteome</keyword>
<name>A0ABP9ZB67_9FUNG</name>
<accession>A0ABP9ZB67</accession>
<protein>
    <recommendedName>
        <fullName evidence="3">Sel1 repeat family protein</fullName>
    </recommendedName>
</protein>
<comment type="caution">
    <text evidence="1">The sequence shown here is derived from an EMBL/GenBank/DDBJ whole genome shotgun (WGS) entry which is preliminary data.</text>
</comment>
<sequence>MGFFGKTSIRFVHANANKKKGANSGKKTADDWYNKGIKEYDSENYKAALCSFLKSAESNQAKAQNRIGVLYQLGYGVDIDYNAALSWYLKSAEQGYSLAQYNIGVFYNRGYGVDVDYGVALSWYLKAAEQGHLDAKKEFIALYGRINGVKLEYNEARELFTKAAEGRNEGNESKPELELSELKREARESKEQIAILLAKLAIKDSEIKKITINANAAVPQIIHTRSTGIVEADLAQGEKDEEIQKQTRRKEPLKFFQL</sequence>
<dbReference type="PANTHER" id="PTHR45011">
    <property type="entry name" value="DAP3-BINDING CELL DEATH ENHANCER 1"/>
    <property type="match status" value="1"/>
</dbReference>
<dbReference type="InterPro" id="IPR052748">
    <property type="entry name" value="ISR_Activator"/>
</dbReference>
<dbReference type="SMART" id="SM00671">
    <property type="entry name" value="SEL1"/>
    <property type="match status" value="3"/>
</dbReference>
<organism evidence="1 2">
    <name type="scientific">Mucor flavus</name>
    <dbReference type="NCBI Taxonomy" id="439312"/>
    <lineage>
        <taxon>Eukaryota</taxon>
        <taxon>Fungi</taxon>
        <taxon>Fungi incertae sedis</taxon>
        <taxon>Mucoromycota</taxon>
        <taxon>Mucoromycotina</taxon>
        <taxon>Mucoromycetes</taxon>
        <taxon>Mucorales</taxon>
        <taxon>Mucorineae</taxon>
        <taxon>Mucoraceae</taxon>
        <taxon>Mucor</taxon>
    </lineage>
</organism>
<reference evidence="1 2" key="1">
    <citation type="submission" date="2024-04" db="EMBL/GenBank/DDBJ databases">
        <title>genome sequences of Mucor flavus KT1a and Helicostylum pulchrum KT1b strains isolated from the surface of a dry-aged beef.</title>
        <authorList>
            <person name="Toyotome T."/>
            <person name="Hosono M."/>
            <person name="Torimaru M."/>
            <person name="Fukuda K."/>
            <person name="Mikami N."/>
        </authorList>
    </citation>
    <scope>NUCLEOTIDE SEQUENCE [LARGE SCALE GENOMIC DNA]</scope>
    <source>
        <strain evidence="1 2">KT1a</strain>
    </source>
</reference>
<evidence type="ECO:0000313" key="1">
    <source>
        <dbReference type="EMBL" id="GAA5816363.1"/>
    </source>
</evidence>
<dbReference type="Proteomes" id="UP001473302">
    <property type="component" value="Unassembled WGS sequence"/>
</dbReference>
<dbReference type="Gene3D" id="1.25.40.10">
    <property type="entry name" value="Tetratricopeptide repeat domain"/>
    <property type="match status" value="1"/>
</dbReference>
<dbReference type="EMBL" id="BAABUK010000031">
    <property type="protein sequence ID" value="GAA5816363.1"/>
    <property type="molecule type" value="Genomic_DNA"/>
</dbReference>
<dbReference type="SUPFAM" id="SSF81901">
    <property type="entry name" value="HCP-like"/>
    <property type="match status" value="1"/>
</dbReference>
<gene>
    <name evidence="1" type="ORF">MFLAVUS_009891</name>
</gene>
<dbReference type="Pfam" id="PF08238">
    <property type="entry name" value="Sel1"/>
    <property type="match status" value="3"/>
</dbReference>
<dbReference type="InterPro" id="IPR011990">
    <property type="entry name" value="TPR-like_helical_dom_sf"/>
</dbReference>
<dbReference type="PANTHER" id="PTHR45011:SF1">
    <property type="entry name" value="DAP3-BINDING CELL DEATH ENHANCER 1"/>
    <property type="match status" value="1"/>
</dbReference>
<evidence type="ECO:0008006" key="3">
    <source>
        <dbReference type="Google" id="ProtNLM"/>
    </source>
</evidence>
<dbReference type="InterPro" id="IPR006597">
    <property type="entry name" value="Sel1-like"/>
</dbReference>
<proteinExistence type="predicted"/>
<evidence type="ECO:0000313" key="2">
    <source>
        <dbReference type="Proteomes" id="UP001473302"/>
    </source>
</evidence>